<dbReference type="VEuPathDB" id="FungiDB:LEMA_P031730.1"/>
<organism evidence="3">
    <name type="scientific">Leptosphaeria maculans (strain JN3 / isolate v23.1.3 / race Av1-4-5-6-7-8)</name>
    <name type="common">Blackleg fungus</name>
    <name type="synonym">Phoma lingam</name>
    <dbReference type="NCBI Taxonomy" id="985895"/>
    <lineage>
        <taxon>Eukaryota</taxon>
        <taxon>Fungi</taxon>
        <taxon>Dikarya</taxon>
        <taxon>Ascomycota</taxon>
        <taxon>Pezizomycotina</taxon>
        <taxon>Dothideomycetes</taxon>
        <taxon>Pleosporomycetidae</taxon>
        <taxon>Pleosporales</taxon>
        <taxon>Pleosporineae</taxon>
        <taxon>Leptosphaeriaceae</taxon>
        <taxon>Plenodomus</taxon>
        <taxon>Plenodomus lingam/Leptosphaeria maculans species complex</taxon>
    </lineage>
</organism>
<evidence type="ECO:0000313" key="2">
    <source>
        <dbReference type="EMBL" id="CBX96021.1"/>
    </source>
</evidence>
<protein>
    <submittedName>
        <fullName evidence="2">Predicted protein</fullName>
    </submittedName>
</protein>
<dbReference type="AlphaFoldDB" id="E4ZWP5"/>
<proteinExistence type="predicted"/>
<reference evidence="3" key="1">
    <citation type="journal article" date="2011" name="Nat. Commun.">
        <title>Effector diversification within compartments of the Leptosphaeria maculans genome affected by Repeat-Induced Point mutations.</title>
        <authorList>
            <person name="Rouxel T."/>
            <person name="Grandaubert J."/>
            <person name="Hane J.K."/>
            <person name="Hoede C."/>
            <person name="van de Wouw A.P."/>
            <person name="Couloux A."/>
            <person name="Dominguez V."/>
            <person name="Anthouard V."/>
            <person name="Bally P."/>
            <person name="Bourras S."/>
            <person name="Cozijnsen A.J."/>
            <person name="Ciuffetti L.M."/>
            <person name="Degrave A."/>
            <person name="Dilmaghani A."/>
            <person name="Duret L."/>
            <person name="Fudal I."/>
            <person name="Goodwin S.B."/>
            <person name="Gout L."/>
            <person name="Glaser N."/>
            <person name="Linglin J."/>
            <person name="Kema G.H.J."/>
            <person name="Lapalu N."/>
            <person name="Lawrence C.B."/>
            <person name="May K."/>
            <person name="Meyer M."/>
            <person name="Ollivier B."/>
            <person name="Poulain J."/>
            <person name="Schoch C.L."/>
            <person name="Simon A."/>
            <person name="Spatafora J.W."/>
            <person name="Stachowiak A."/>
            <person name="Turgeon B.G."/>
            <person name="Tyler B.M."/>
            <person name="Vincent D."/>
            <person name="Weissenbach J."/>
            <person name="Amselem J."/>
            <person name="Quesneville H."/>
            <person name="Oliver R.P."/>
            <person name="Wincker P."/>
            <person name="Balesdent M.-H."/>
            <person name="Howlett B.J."/>
        </authorList>
    </citation>
    <scope>NUCLEOTIDE SEQUENCE [LARGE SCALE GENOMIC DNA]</scope>
    <source>
        <strain evidence="3">JN3 / isolate v23.1.3 / race Av1-4-5-6-7-8</strain>
    </source>
</reference>
<evidence type="ECO:0000256" key="1">
    <source>
        <dbReference type="SAM" id="MobiDB-lite"/>
    </source>
</evidence>
<keyword evidence="3" id="KW-1185">Reference proteome</keyword>
<gene>
    <name evidence="2" type="ORF">LEMA_P031730.1</name>
</gene>
<dbReference type="HOGENOM" id="CLU_1151961_0_0_1"/>
<dbReference type="OrthoDB" id="10469408at2759"/>
<name>E4ZWP5_LEPMJ</name>
<sequence length="241" mass="27317">MCRGLQSIQLPHPEKRTSCPEKLRQANRRAADMRPPSGGASQYVEGWTFTNMRTSFSKVMGKYRARSDHIGGRAAALRLPITQETLYSSQPPGERRCDRSRGPGQPYHPSWSNPLGYNADVLALQSHVGTRLCGRRVSKESRHHELSNPINATSASHKFHRFQNLGVLWSIITSLHYITHITQSRLTNRESILRCHYTASSRSLEESLQGSRLAQTLKVSHATSETKRHKASFRVDWKDCE</sequence>
<dbReference type="Proteomes" id="UP000002668">
    <property type="component" value="Genome"/>
</dbReference>
<dbReference type="GeneID" id="13281261"/>
<evidence type="ECO:0000313" key="3">
    <source>
        <dbReference type="Proteomes" id="UP000002668"/>
    </source>
</evidence>
<feature type="compositionally biased region" description="Basic and acidic residues" evidence="1">
    <location>
        <begin position="12"/>
        <end position="32"/>
    </location>
</feature>
<dbReference type="EMBL" id="FP929127">
    <property type="protein sequence ID" value="CBX96021.1"/>
    <property type="molecule type" value="Genomic_DNA"/>
</dbReference>
<feature type="region of interest" description="Disordered" evidence="1">
    <location>
        <begin position="1"/>
        <end position="40"/>
    </location>
</feature>
<dbReference type="InParanoid" id="E4ZWP5"/>
<feature type="region of interest" description="Disordered" evidence="1">
    <location>
        <begin position="84"/>
        <end position="110"/>
    </location>
</feature>
<accession>E4ZWP5</accession>